<reference evidence="3" key="1">
    <citation type="submission" date="2017-02" db="EMBL/GenBank/DDBJ databases">
        <authorList>
            <person name="Varghese N."/>
            <person name="Submissions S."/>
        </authorList>
    </citation>
    <scope>NUCLEOTIDE SEQUENCE [LARGE SCALE GENOMIC DNA]</scope>
    <source>
        <strain evidence="3">ATCC 700200</strain>
    </source>
</reference>
<dbReference type="STRING" id="48467.SAMN02745166_01211"/>
<dbReference type="InterPro" id="IPR010982">
    <property type="entry name" value="Lambda_DNA-bd_dom_sf"/>
</dbReference>
<sequence length="164" mass="18580">MGTLPFFWATIRAPLHCLGPHEKRVKGYPDSPKTLGEHLRKRRLDLGETQEQAASRFGVTFTSYNGWEADRIAPKVWQWPKVIQFLGYDPTPAPTNLDQALTSLQRRHGLPRELLAVRLGIERKTLFNWLSGKTSPCPKARQRILKSPLLGAAALFPFFSTQTT</sequence>
<proteinExistence type="predicted"/>
<dbReference type="OrthoDB" id="671638at2"/>
<keyword evidence="2" id="KW-0238">DNA-binding</keyword>
<organism evidence="2 3">
    <name type="scientific">Prosthecobacter debontii</name>
    <dbReference type="NCBI Taxonomy" id="48467"/>
    <lineage>
        <taxon>Bacteria</taxon>
        <taxon>Pseudomonadati</taxon>
        <taxon>Verrucomicrobiota</taxon>
        <taxon>Verrucomicrobiia</taxon>
        <taxon>Verrucomicrobiales</taxon>
        <taxon>Verrucomicrobiaceae</taxon>
        <taxon>Prosthecobacter</taxon>
    </lineage>
</organism>
<evidence type="ECO:0000313" key="3">
    <source>
        <dbReference type="Proteomes" id="UP000190774"/>
    </source>
</evidence>
<protein>
    <submittedName>
        <fullName evidence="2">DNA-binding transcriptional regulator, XRE-family HTH domain</fullName>
    </submittedName>
</protein>
<evidence type="ECO:0000259" key="1">
    <source>
        <dbReference type="PROSITE" id="PS50943"/>
    </source>
</evidence>
<accession>A0A1T4X838</accession>
<gene>
    <name evidence="2" type="ORF">SAMN02745166_01211</name>
</gene>
<dbReference type="SUPFAM" id="SSF47413">
    <property type="entry name" value="lambda repressor-like DNA-binding domains"/>
    <property type="match status" value="2"/>
</dbReference>
<dbReference type="InterPro" id="IPR001387">
    <property type="entry name" value="Cro/C1-type_HTH"/>
</dbReference>
<dbReference type="EMBL" id="FUYE01000003">
    <property type="protein sequence ID" value="SKA85820.1"/>
    <property type="molecule type" value="Genomic_DNA"/>
</dbReference>
<dbReference type="Proteomes" id="UP000190774">
    <property type="component" value="Unassembled WGS sequence"/>
</dbReference>
<dbReference type="CDD" id="cd00093">
    <property type="entry name" value="HTH_XRE"/>
    <property type="match status" value="1"/>
</dbReference>
<evidence type="ECO:0000313" key="2">
    <source>
        <dbReference type="EMBL" id="SKA85820.1"/>
    </source>
</evidence>
<dbReference type="RefSeq" id="WP_139373095.1">
    <property type="nucleotide sequence ID" value="NZ_FUYE01000003.1"/>
</dbReference>
<dbReference type="GO" id="GO:0003677">
    <property type="term" value="F:DNA binding"/>
    <property type="evidence" value="ECO:0007669"/>
    <property type="project" value="UniProtKB-KW"/>
</dbReference>
<dbReference type="Pfam" id="PF01381">
    <property type="entry name" value="HTH_3"/>
    <property type="match status" value="1"/>
</dbReference>
<dbReference type="Gene3D" id="1.10.260.40">
    <property type="entry name" value="lambda repressor-like DNA-binding domains"/>
    <property type="match status" value="1"/>
</dbReference>
<keyword evidence="3" id="KW-1185">Reference proteome</keyword>
<feature type="domain" description="HTH cro/C1-type" evidence="1">
    <location>
        <begin position="39"/>
        <end position="93"/>
    </location>
</feature>
<name>A0A1T4X838_9BACT</name>
<dbReference type="PROSITE" id="PS50943">
    <property type="entry name" value="HTH_CROC1"/>
    <property type="match status" value="1"/>
</dbReference>
<dbReference type="AlphaFoldDB" id="A0A1T4X838"/>